<evidence type="ECO:0000313" key="3">
    <source>
        <dbReference type="Proteomes" id="UP000595349"/>
    </source>
</evidence>
<organism evidence="2 3">
    <name type="scientific">Salicibibacter cibi</name>
    <dbReference type="NCBI Taxonomy" id="2743001"/>
    <lineage>
        <taxon>Bacteria</taxon>
        <taxon>Bacillati</taxon>
        <taxon>Bacillota</taxon>
        <taxon>Bacilli</taxon>
        <taxon>Bacillales</taxon>
        <taxon>Bacillaceae</taxon>
        <taxon>Salicibibacter</taxon>
    </lineage>
</organism>
<dbReference type="GO" id="GO:0003677">
    <property type="term" value="F:DNA binding"/>
    <property type="evidence" value="ECO:0007669"/>
    <property type="project" value="InterPro"/>
</dbReference>
<reference evidence="2 3" key="1">
    <citation type="submission" date="2020-06" db="EMBL/GenBank/DDBJ databases">
        <title>Genomic analysis of Salicibibacter sp. NKC21-4.</title>
        <authorList>
            <person name="Oh Y.J."/>
        </authorList>
    </citation>
    <scope>NUCLEOTIDE SEQUENCE [LARGE SCALE GENOMIC DNA]</scope>
    <source>
        <strain evidence="2 3">NKC21-4</strain>
    </source>
</reference>
<evidence type="ECO:0000259" key="1">
    <source>
        <dbReference type="Pfam" id="PF09664"/>
    </source>
</evidence>
<dbReference type="Proteomes" id="UP000595349">
    <property type="component" value="Chromosome"/>
</dbReference>
<dbReference type="GO" id="GO:0005694">
    <property type="term" value="C:chromosome"/>
    <property type="evidence" value="ECO:0007669"/>
    <property type="project" value="InterPro"/>
</dbReference>
<dbReference type="KEGG" id="scib:HUG20_13140"/>
<gene>
    <name evidence="2" type="ORF">HUG20_13140</name>
</gene>
<dbReference type="Pfam" id="PF09664">
    <property type="entry name" value="DUF2399"/>
    <property type="match status" value="1"/>
</dbReference>
<name>A0A7T6ZC15_9BACI</name>
<dbReference type="RefSeq" id="WP_200085112.1">
    <property type="nucleotide sequence ID" value="NZ_CP054706.1"/>
</dbReference>
<proteinExistence type="predicted"/>
<dbReference type="InterPro" id="IPR036078">
    <property type="entry name" value="Spo11/TopoVI_A_sf"/>
</dbReference>
<dbReference type="SUPFAM" id="SSF56726">
    <property type="entry name" value="DNA topoisomerase IV, alpha subunit"/>
    <property type="match status" value="1"/>
</dbReference>
<keyword evidence="3" id="KW-1185">Reference proteome</keyword>
<evidence type="ECO:0000313" key="2">
    <source>
        <dbReference type="EMBL" id="QQK80745.1"/>
    </source>
</evidence>
<accession>A0A7T6ZC15</accession>
<dbReference type="InterPro" id="IPR024465">
    <property type="entry name" value="DUF2399"/>
</dbReference>
<sequence length="155" mass="17174">MQRITDVYPAIADRVWIVENSGVYSSLLDSVPNAPLICTHGQFKLAALQLMDMLVDSNVTLVYAGDIDPEGVAMADRLLARYPYGAKLWRMDVSSYHQSLSDNHMEAERLAKLLNVTNEALLPVVREMKEEGKAGYQEGLLSLLAEDLHQGLVGK</sequence>
<dbReference type="EMBL" id="CP054706">
    <property type="protein sequence ID" value="QQK80745.1"/>
    <property type="molecule type" value="Genomic_DNA"/>
</dbReference>
<protein>
    <submittedName>
        <fullName evidence="2">DUF2399 domain-containing protein</fullName>
    </submittedName>
</protein>
<dbReference type="AlphaFoldDB" id="A0A7T6ZC15"/>
<feature type="domain" description="DUF2399" evidence="1">
    <location>
        <begin position="11"/>
        <end position="148"/>
    </location>
</feature>